<dbReference type="EMBL" id="AP021927">
    <property type="protein sequence ID" value="BBQ31131.1"/>
    <property type="molecule type" value="Genomic_DNA"/>
</dbReference>
<gene>
    <name evidence="2" type="ORF">WP2W18E01_27130</name>
</gene>
<sequence length="217" mass="25645">MELANIIVSFFLTGVVGLYVSSRFQEKNFLHQIKTNRSEREIDKLREIAKSLEKMSGERIYYSRLLLDSLADKEFKNDSDTLQQAREEYKKAKDNWNENLNPLFIELYSIDMYDYARDIERNIHDNFRYTHNSIYKLIKDGHSIDSIISGKRHLDSAFTETRRISSEIIKHSNSRWKQIMDGDTEALAEHNLTKASTWTLFRALFNKNPNALRIRRS</sequence>
<keyword evidence="1" id="KW-0175">Coiled coil</keyword>
<evidence type="ECO:0000256" key="1">
    <source>
        <dbReference type="SAM" id="Coils"/>
    </source>
</evidence>
<dbReference type="AlphaFoldDB" id="A0A6S4T949"/>
<feature type="coiled-coil region" evidence="1">
    <location>
        <begin position="35"/>
        <end position="99"/>
    </location>
</feature>
<organism evidence="2 3">
    <name type="scientific">Aeromonas caviae</name>
    <name type="common">Aeromonas punctata</name>
    <dbReference type="NCBI Taxonomy" id="648"/>
    <lineage>
        <taxon>Bacteria</taxon>
        <taxon>Pseudomonadati</taxon>
        <taxon>Pseudomonadota</taxon>
        <taxon>Gammaproteobacteria</taxon>
        <taxon>Aeromonadales</taxon>
        <taxon>Aeromonadaceae</taxon>
        <taxon>Aeromonas</taxon>
    </lineage>
</organism>
<protein>
    <submittedName>
        <fullName evidence="2">Uncharacterized protein</fullName>
    </submittedName>
</protein>
<proteinExistence type="predicted"/>
<reference evidence="2 3" key="1">
    <citation type="submission" date="2019-12" db="EMBL/GenBank/DDBJ databases">
        <title>complete genome sequences of Aeromonas caviae str. WP2-W18-ESBL-01 isolated from wastewater treatment plant effluent.</title>
        <authorList>
            <person name="Sekizuka T."/>
            <person name="Itokawa K."/>
            <person name="Yatsu K."/>
            <person name="Inamine Y."/>
            <person name="Kuroda M."/>
        </authorList>
    </citation>
    <scope>NUCLEOTIDE SEQUENCE [LARGE SCALE GENOMIC DNA]</scope>
    <source>
        <strain evidence="2 3">WP2-W18-ESBL-01</strain>
    </source>
</reference>
<evidence type="ECO:0000313" key="2">
    <source>
        <dbReference type="EMBL" id="BBQ31131.1"/>
    </source>
</evidence>
<evidence type="ECO:0000313" key="3">
    <source>
        <dbReference type="Proteomes" id="UP000515756"/>
    </source>
</evidence>
<name>A0A6S4T949_AERCA</name>
<dbReference type="Proteomes" id="UP000515756">
    <property type="component" value="Chromosome"/>
</dbReference>
<dbReference type="RefSeq" id="WP_182935047.1">
    <property type="nucleotide sequence ID" value="NZ_AP021927.1"/>
</dbReference>
<accession>A0A6S4T949</accession>